<sequence length="199" mass="21731">MTEASLKRQSGLLILAFMNGITCGTILLWQQVANNIIQTPADLHGFQSSSSSPSSCLVSFSIKTGIMNSNAPSAYNITSSSAMLDQNSIPCKASSSKSDLIACSWQPDKHGYLVGSFHEQWPSELEDSLRTSDEFGSVTFAANKAIRPGQSNIGNALSSGTRPTFRAKCFKNVFFNKKTVLFSERQPTLFHLNLNCFIF</sequence>
<reference evidence="2 3" key="1">
    <citation type="submission" date="2019-08" db="EMBL/GenBank/DDBJ databases">
        <title>The genome of the soybean aphid Biotype 1, its phylome, world population structure and adaptation to the North American continent.</title>
        <authorList>
            <person name="Giordano R."/>
            <person name="Donthu R.K."/>
            <person name="Hernandez A.G."/>
            <person name="Wright C.L."/>
            <person name="Zimin A.V."/>
        </authorList>
    </citation>
    <scope>NUCLEOTIDE SEQUENCE [LARGE SCALE GENOMIC DNA]</scope>
    <source>
        <tissue evidence="2">Whole aphids</tissue>
    </source>
</reference>
<accession>A0A6G0TEK6</accession>
<keyword evidence="1" id="KW-0472">Membrane</keyword>
<comment type="caution">
    <text evidence="2">The sequence shown here is derived from an EMBL/GenBank/DDBJ whole genome shotgun (WGS) entry which is preliminary data.</text>
</comment>
<keyword evidence="3" id="KW-1185">Reference proteome</keyword>
<keyword evidence="1" id="KW-1133">Transmembrane helix</keyword>
<gene>
    <name evidence="2" type="ORF">AGLY_010654</name>
</gene>
<organism evidence="2 3">
    <name type="scientific">Aphis glycines</name>
    <name type="common">Soybean aphid</name>
    <dbReference type="NCBI Taxonomy" id="307491"/>
    <lineage>
        <taxon>Eukaryota</taxon>
        <taxon>Metazoa</taxon>
        <taxon>Ecdysozoa</taxon>
        <taxon>Arthropoda</taxon>
        <taxon>Hexapoda</taxon>
        <taxon>Insecta</taxon>
        <taxon>Pterygota</taxon>
        <taxon>Neoptera</taxon>
        <taxon>Paraneoptera</taxon>
        <taxon>Hemiptera</taxon>
        <taxon>Sternorrhyncha</taxon>
        <taxon>Aphidomorpha</taxon>
        <taxon>Aphidoidea</taxon>
        <taxon>Aphididae</taxon>
        <taxon>Aphidini</taxon>
        <taxon>Aphis</taxon>
        <taxon>Aphis</taxon>
    </lineage>
</organism>
<dbReference type="EMBL" id="VYZN01000041">
    <property type="protein sequence ID" value="KAE9531448.1"/>
    <property type="molecule type" value="Genomic_DNA"/>
</dbReference>
<dbReference type="Proteomes" id="UP000475862">
    <property type="component" value="Unassembled WGS sequence"/>
</dbReference>
<keyword evidence="1" id="KW-0812">Transmembrane</keyword>
<evidence type="ECO:0000313" key="3">
    <source>
        <dbReference type="Proteomes" id="UP000475862"/>
    </source>
</evidence>
<proteinExistence type="predicted"/>
<protein>
    <submittedName>
        <fullName evidence="2">Uncharacterized protein</fullName>
    </submittedName>
</protein>
<evidence type="ECO:0000256" key="1">
    <source>
        <dbReference type="SAM" id="Phobius"/>
    </source>
</evidence>
<feature type="transmembrane region" description="Helical" evidence="1">
    <location>
        <begin position="12"/>
        <end position="29"/>
    </location>
</feature>
<evidence type="ECO:0000313" key="2">
    <source>
        <dbReference type="EMBL" id="KAE9531448.1"/>
    </source>
</evidence>
<dbReference type="AlphaFoldDB" id="A0A6G0TEK6"/>
<name>A0A6G0TEK6_APHGL</name>